<gene>
    <name evidence="2" type="ORF">HK103_006487</name>
</gene>
<name>A0AAD5Y5V8_9FUNG</name>
<dbReference type="PANTHER" id="PTHR43157:SF31">
    <property type="entry name" value="PHOSPHATIDYLINOSITOL-GLYCAN BIOSYNTHESIS CLASS F PROTEIN"/>
    <property type="match status" value="1"/>
</dbReference>
<dbReference type="Gene3D" id="3.40.50.720">
    <property type="entry name" value="NAD(P)-binding Rossmann-like Domain"/>
    <property type="match status" value="1"/>
</dbReference>
<keyword evidence="1" id="KW-0560">Oxidoreductase</keyword>
<proteinExistence type="predicted"/>
<reference evidence="2" key="1">
    <citation type="submission" date="2020-05" db="EMBL/GenBank/DDBJ databases">
        <title>Phylogenomic resolution of chytrid fungi.</title>
        <authorList>
            <person name="Stajich J.E."/>
            <person name="Amses K."/>
            <person name="Simmons R."/>
            <person name="Seto K."/>
            <person name="Myers J."/>
            <person name="Bonds A."/>
            <person name="Quandt C.A."/>
            <person name="Barry K."/>
            <person name="Liu P."/>
            <person name="Grigoriev I."/>
            <person name="Longcore J.E."/>
            <person name="James T.Y."/>
        </authorList>
    </citation>
    <scope>NUCLEOTIDE SEQUENCE</scope>
    <source>
        <strain evidence="2">PLAUS21</strain>
    </source>
</reference>
<dbReference type="EMBL" id="JADGKB010000007">
    <property type="protein sequence ID" value="KAJ3261178.1"/>
    <property type="molecule type" value="Genomic_DNA"/>
</dbReference>
<organism evidence="2 3">
    <name type="scientific">Boothiomyces macroporosus</name>
    <dbReference type="NCBI Taxonomy" id="261099"/>
    <lineage>
        <taxon>Eukaryota</taxon>
        <taxon>Fungi</taxon>
        <taxon>Fungi incertae sedis</taxon>
        <taxon>Chytridiomycota</taxon>
        <taxon>Chytridiomycota incertae sedis</taxon>
        <taxon>Chytridiomycetes</taxon>
        <taxon>Rhizophydiales</taxon>
        <taxon>Terramycetaceae</taxon>
        <taxon>Boothiomyces</taxon>
    </lineage>
</organism>
<dbReference type="SUPFAM" id="SSF51735">
    <property type="entry name" value="NAD(P)-binding Rossmann-fold domains"/>
    <property type="match status" value="1"/>
</dbReference>
<evidence type="ECO:0000313" key="3">
    <source>
        <dbReference type="Proteomes" id="UP001210925"/>
    </source>
</evidence>
<dbReference type="GO" id="GO:0016491">
    <property type="term" value="F:oxidoreductase activity"/>
    <property type="evidence" value="ECO:0007669"/>
    <property type="project" value="UniProtKB-KW"/>
</dbReference>
<dbReference type="Pfam" id="PF00106">
    <property type="entry name" value="adh_short"/>
    <property type="match status" value="1"/>
</dbReference>
<comment type="caution">
    <text evidence="2">The sequence shown here is derived from an EMBL/GenBank/DDBJ whole genome shotgun (WGS) entry which is preliminary data.</text>
</comment>
<dbReference type="InterPro" id="IPR036291">
    <property type="entry name" value="NAD(P)-bd_dom_sf"/>
</dbReference>
<evidence type="ECO:0000256" key="1">
    <source>
        <dbReference type="ARBA" id="ARBA00023002"/>
    </source>
</evidence>
<dbReference type="InterPro" id="IPR002347">
    <property type="entry name" value="SDR_fam"/>
</dbReference>
<keyword evidence="3" id="KW-1185">Reference proteome</keyword>
<dbReference type="PANTHER" id="PTHR43157">
    <property type="entry name" value="PHOSPHATIDYLINOSITOL-GLYCAN BIOSYNTHESIS CLASS F PROTEIN-RELATED"/>
    <property type="match status" value="1"/>
</dbReference>
<dbReference type="PRINTS" id="PR00081">
    <property type="entry name" value="GDHRDH"/>
</dbReference>
<protein>
    <submittedName>
        <fullName evidence="2">Uncharacterized protein</fullName>
    </submittedName>
</protein>
<dbReference type="Proteomes" id="UP001210925">
    <property type="component" value="Unassembled WGS sequence"/>
</dbReference>
<sequence>MKVLITGGTGGIGYQAAVEFVKKGHQVTISARSEEKGRTAVGQIKSSTGIECEYVVVDNSDFDSIRRFVESFKDVVDILILNAGAMYNTRTDSKYPGVELTLVNNHLGHFLLTILLLKKNLIAAKGRIVVVSSSLHGTSVGGGGKPVNFDWDNLDGQKEYEGMLFYKNSKLANVWFTYALARRLKNGITVNALCPGFIPQTGLKRDSSFVLGFMMDYIFPYLPFTKPLSHGVEMYLKLALDPSLDNVNGKYFSNFEETKSSDMSYDENQQEKLWRYSCQITGVEF</sequence>
<accession>A0AAD5Y5V8</accession>
<dbReference type="AlphaFoldDB" id="A0AAD5Y5V8"/>
<evidence type="ECO:0000313" key="2">
    <source>
        <dbReference type="EMBL" id="KAJ3261178.1"/>
    </source>
</evidence>